<dbReference type="InterPro" id="IPR004839">
    <property type="entry name" value="Aminotransferase_I/II_large"/>
</dbReference>
<comment type="similarity">
    <text evidence="1">In the C-terminal section; belongs to the class-I pyridoxal-phosphate-dependent aminotransferase family.</text>
</comment>
<protein>
    <submittedName>
        <fullName evidence="7">PLP-dependent aminotransferase family protein</fullName>
    </submittedName>
</protein>
<dbReference type="InterPro" id="IPR015424">
    <property type="entry name" value="PyrdxlP-dep_Trfase"/>
</dbReference>
<feature type="domain" description="HTH gntR-type" evidence="6">
    <location>
        <begin position="17"/>
        <end position="84"/>
    </location>
</feature>
<dbReference type="Pfam" id="PF00392">
    <property type="entry name" value="GntR"/>
    <property type="match status" value="1"/>
</dbReference>
<evidence type="ECO:0000256" key="5">
    <source>
        <dbReference type="ARBA" id="ARBA00023163"/>
    </source>
</evidence>
<dbReference type="CDD" id="cd07377">
    <property type="entry name" value="WHTH_GntR"/>
    <property type="match status" value="1"/>
</dbReference>
<dbReference type="GO" id="GO:0008483">
    <property type="term" value="F:transaminase activity"/>
    <property type="evidence" value="ECO:0007669"/>
    <property type="project" value="UniProtKB-KW"/>
</dbReference>
<evidence type="ECO:0000259" key="6">
    <source>
        <dbReference type="PROSITE" id="PS50949"/>
    </source>
</evidence>
<keyword evidence="3" id="KW-0805">Transcription regulation</keyword>
<gene>
    <name evidence="7" type="ORF">LVJ94_02270</name>
</gene>
<keyword evidence="4" id="KW-0238">DNA-binding</keyword>
<keyword evidence="7" id="KW-0808">Transferase</keyword>
<dbReference type="PANTHER" id="PTHR46577">
    <property type="entry name" value="HTH-TYPE TRANSCRIPTIONAL REGULATORY PROTEIN GABR"/>
    <property type="match status" value="1"/>
</dbReference>
<dbReference type="CDD" id="cd00609">
    <property type="entry name" value="AAT_like"/>
    <property type="match status" value="1"/>
</dbReference>
<dbReference type="InterPro" id="IPR036390">
    <property type="entry name" value="WH_DNA-bd_sf"/>
</dbReference>
<sequence>MARPWVFPVALDPGSELPIFLQISRAISSDIRRGRLRPGAVLPGSRSLARSLDVHRNTVLASYRELKDGGWVISAQRSLRVSEAIPAQALRAPPRTRAKGTTGFDLVPSRLEPDMPMPDARSRLPDGGFPDLRLVPVDLLARAFRRALRAKTKSPLGYGTGRGSVELRQALAALLSEMRGLACDEDDVLITSGSQMALDLVARALVRPGDVVAVENPGYPVAWDTLRLAGAELVPIDVDRDGLRVDQLSALAATRPLRAVYTTPHHQFPTTVSLSPARRIELLDLARPRRIAIIEDDFDFEFHYASRPLLPLASADDAGVVIYLGTLSKILAPGVRLGFATGPRPLLDELAARRARLDRGNPAMERAIAELLDDGLVRRHARKMRRLYEARRDALSEALERELGRVLSFDVPAGGMSLWLTVDPKVDVEAWQQRAHAKGTAFITGRTFDFHGRPRPTIRMGFTALDERELRDTVRRMRAVL</sequence>
<dbReference type="EMBL" id="CP089983">
    <property type="protein sequence ID" value="WXB06088.1"/>
    <property type="molecule type" value="Genomic_DNA"/>
</dbReference>
<dbReference type="InterPro" id="IPR015421">
    <property type="entry name" value="PyrdxlP-dep_Trfase_major"/>
</dbReference>
<evidence type="ECO:0000313" key="8">
    <source>
        <dbReference type="Proteomes" id="UP001374803"/>
    </source>
</evidence>
<dbReference type="SUPFAM" id="SSF53383">
    <property type="entry name" value="PLP-dependent transferases"/>
    <property type="match status" value="1"/>
</dbReference>
<keyword evidence="5" id="KW-0804">Transcription</keyword>
<evidence type="ECO:0000256" key="4">
    <source>
        <dbReference type="ARBA" id="ARBA00023125"/>
    </source>
</evidence>
<evidence type="ECO:0000256" key="1">
    <source>
        <dbReference type="ARBA" id="ARBA00005384"/>
    </source>
</evidence>
<reference evidence="7" key="1">
    <citation type="submission" date="2021-12" db="EMBL/GenBank/DDBJ databases">
        <title>Discovery of the Pendulisporaceae a myxobacterial family with distinct sporulation behavior and unique specialized metabolism.</title>
        <authorList>
            <person name="Garcia R."/>
            <person name="Popoff A."/>
            <person name="Bader C.D."/>
            <person name="Loehr J."/>
            <person name="Walesch S."/>
            <person name="Walt C."/>
            <person name="Boldt J."/>
            <person name="Bunk B."/>
            <person name="Haeckl F.J.F.P.J."/>
            <person name="Gunesch A.P."/>
            <person name="Birkelbach J."/>
            <person name="Nuebel U."/>
            <person name="Pietschmann T."/>
            <person name="Bach T."/>
            <person name="Mueller R."/>
        </authorList>
    </citation>
    <scope>NUCLEOTIDE SEQUENCE</scope>
    <source>
        <strain evidence="7">MSr11367</strain>
    </source>
</reference>
<keyword evidence="8" id="KW-1185">Reference proteome</keyword>
<name>A0ABZ2L821_9BACT</name>
<keyword evidence="2" id="KW-0663">Pyridoxal phosphate</keyword>
<dbReference type="Proteomes" id="UP001374803">
    <property type="component" value="Chromosome"/>
</dbReference>
<dbReference type="SUPFAM" id="SSF46785">
    <property type="entry name" value="Winged helix' DNA-binding domain"/>
    <property type="match status" value="1"/>
</dbReference>
<accession>A0ABZ2L821</accession>
<dbReference type="InterPro" id="IPR000524">
    <property type="entry name" value="Tscrpt_reg_HTH_GntR"/>
</dbReference>
<keyword evidence="7" id="KW-0032">Aminotransferase</keyword>
<evidence type="ECO:0000256" key="2">
    <source>
        <dbReference type="ARBA" id="ARBA00022898"/>
    </source>
</evidence>
<evidence type="ECO:0000256" key="3">
    <source>
        <dbReference type="ARBA" id="ARBA00023015"/>
    </source>
</evidence>
<dbReference type="PANTHER" id="PTHR46577:SF1">
    <property type="entry name" value="HTH-TYPE TRANSCRIPTIONAL REGULATORY PROTEIN GABR"/>
    <property type="match status" value="1"/>
</dbReference>
<dbReference type="RefSeq" id="WP_394835739.1">
    <property type="nucleotide sequence ID" value="NZ_CP089929.1"/>
</dbReference>
<dbReference type="Gene3D" id="1.10.10.10">
    <property type="entry name" value="Winged helix-like DNA-binding domain superfamily/Winged helix DNA-binding domain"/>
    <property type="match status" value="1"/>
</dbReference>
<dbReference type="PROSITE" id="PS50949">
    <property type="entry name" value="HTH_GNTR"/>
    <property type="match status" value="1"/>
</dbReference>
<dbReference type="SMART" id="SM00345">
    <property type="entry name" value="HTH_GNTR"/>
    <property type="match status" value="1"/>
</dbReference>
<dbReference type="InterPro" id="IPR051446">
    <property type="entry name" value="HTH_trans_reg/aminotransferase"/>
</dbReference>
<evidence type="ECO:0000313" key="7">
    <source>
        <dbReference type="EMBL" id="WXB06088.1"/>
    </source>
</evidence>
<dbReference type="InterPro" id="IPR036388">
    <property type="entry name" value="WH-like_DNA-bd_sf"/>
</dbReference>
<proteinExistence type="inferred from homology"/>
<organism evidence="7 8">
    <name type="scientific">Pendulispora rubella</name>
    <dbReference type="NCBI Taxonomy" id="2741070"/>
    <lineage>
        <taxon>Bacteria</taxon>
        <taxon>Pseudomonadati</taxon>
        <taxon>Myxococcota</taxon>
        <taxon>Myxococcia</taxon>
        <taxon>Myxococcales</taxon>
        <taxon>Sorangiineae</taxon>
        <taxon>Pendulisporaceae</taxon>
        <taxon>Pendulispora</taxon>
    </lineage>
</organism>
<dbReference type="Pfam" id="PF00155">
    <property type="entry name" value="Aminotran_1_2"/>
    <property type="match status" value="1"/>
</dbReference>
<dbReference type="Gene3D" id="3.40.640.10">
    <property type="entry name" value="Type I PLP-dependent aspartate aminotransferase-like (Major domain)"/>
    <property type="match status" value="1"/>
</dbReference>